<dbReference type="AlphaFoldDB" id="A0A9J6APV2"/>
<reference evidence="1 2" key="1">
    <citation type="submission" date="2020-09" db="EMBL/GenBank/DDBJ databases">
        <title>De no assembly of potato wild relative species, Solanum commersonii.</title>
        <authorList>
            <person name="Cho K."/>
        </authorList>
    </citation>
    <scope>NUCLEOTIDE SEQUENCE [LARGE SCALE GENOMIC DNA]</scope>
    <source>
        <strain evidence="1">LZ3.2</strain>
        <tissue evidence="1">Leaf</tissue>
    </source>
</reference>
<dbReference type="PANTHER" id="PTHR16128">
    <property type="entry name" value="FAD/NAD(P)-BINDING OXIDOREDUCTASE FAMILY PROTEIN"/>
    <property type="match status" value="1"/>
</dbReference>
<evidence type="ECO:0000313" key="1">
    <source>
        <dbReference type="EMBL" id="KAG5626388.1"/>
    </source>
</evidence>
<dbReference type="Gene3D" id="3.90.660.10">
    <property type="match status" value="1"/>
</dbReference>
<gene>
    <name evidence="1" type="ORF">H5410_011606</name>
</gene>
<name>A0A9J6APV2_SOLCO</name>
<sequence>MANNTKKLLASDSGPQCWTFFSTATFGKQNKVPQESIPNATAEKVKEAMLEGVEKALGLSKSSLKKPFYTKLQLWYEVMLNNLVNFLKHVEYLGVEAVLTEKNWFWVTLRVFYQVDAPMLGGAALPTNTPGIPCIFDPRGRAGICGDWLLGSSLEAAALSGIALADQIADYFEQGGPCSDEFAVGLHDEYKPLEGHDIGQFPGLESVDQITNVPALTLAT</sequence>
<dbReference type="Proteomes" id="UP000824120">
    <property type="component" value="Chromosome 2"/>
</dbReference>
<organism evidence="1 2">
    <name type="scientific">Solanum commersonii</name>
    <name type="common">Commerson's wild potato</name>
    <name type="synonym">Commerson's nightshade</name>
    <dbReference type="NCBI Taxonomy" id="4109"/>
    <lineage>
        <taxon>Eukaryota</taxon>
        <taxon>Viridiplantae</taxon>
        <taxon>Streptophyta</taxon>
        <taxon>Embryophyta</taxon>
        <taxon>Tracheophyta</taxon>
        <taxon>Spermatophyta</taxon>
        <taxon>Magnoliopsida</taxon>
        <taxon>eudicotyledons</taxon>
        <taxon>Gunneridae</taxon>
        <taxon>Pentapetalae</taxon>
        <taxon>asterids</taxon>
        <taxon>lamiids</taxon>
        <taxon>Solanales</taxon>
        <taxon>Solanaceae</taxon>
        <taxon>Solanoideae</taxon>
        <taxon>Solaneae</taxon>
        <taxon>Solanum</taxon>
    </lineage>
</organism>
<dbReference type="PANTHER" id="PTHR16128:SF8">
    <property type="entry name" value="EXPRESSED PROTEIN"/>
    <property type="match status" value="1"/>
</dbReference>
<dbReference type="EMBL" id="JACXVP010000002">
    <property type="protein sequence ID" value="KAG5626388.1"/>
    <property type="molecule type" value="Genomic_DNA"/>
</dbReference>
<proteinExistence type="predicted"/>
<evidence type="ECO:0000313" key="2">
    <source>
        <dbReference type="Proteomes" id="UP000824120"/>
    </source>
</evidence>
<comment type="caution">
    <text evidence="1">The sequence shown here is derived from an EMBL/GenBank/DDBJ whole genome shotgun (WGS) entry which is preliminary data.</text>
</comment>
<protein>
    <submittedName>
        <fullName evidence="1">Uncharacterized protein</fullName>
    </submittedName>
</protein>
<dbReference type="OrthoDB" id="417877at2759"/>
<keyword evidence="2" id="KW-1185">Reference proteome</keyword>
<accession>A0A9J6APV2</accession>